<keyword evidence="1" id="KW-0732">Signal</keyword>
<feature type="chain" id="PRO_5001516647" evidence="1">
    <location>
        <begin position="25"/>
        <end position="173"/>
    </location>
</feature>
<evidence type="ECO:0000256" key="1">
    <source>
        <dbReference type="SAM" id="SignalP"/>
    </source>
</evidence>
<accession>A0A023FG33</accession>
<dbReference type="AlphaFoldDB" id="A0A023FG33"/>
<protein>
    <submittedName>
        <fullName evidence="2">Putative secreted protein</fullName>
    </submittedName>
</protein>
<feature type="signal peptide" evidence="1">
    <location>
        <begin position="1"/>
        <end position="24"/>
    </location>
</feature>
<organism evidence="2">
    <name type="scientific">Amblyomma cajennense</name>
    <name type="common">Cayenne tick</name>
    <name type="synonym">Acarus cajennensis</name>
    <dbReference type="NCBI Taxonomy" id="34607"/>
    <lineage>
        <taxon>Eukaryota</taxon>
        <taxon>Metazoa</taxon>
        <taxon>Ecdysozoa</taxon>
        <taxon>Arthropoda</taxon>
        <taxon>Chelicerata</taxon>
        <taxon>Arachnida</taxon>
        <taxon>Acari</taxon>
        <taxon>Parasitiformes</taxon>
        <taxon>Ixodida</taxon>
        <taxon>Ixodoidea</taxon>
        <taxon>Ixodidae</taxon>
        <taxon>Amblyomminae</taxon>
        <taxon>Amblyomma</taxon>
    </lineage>
</organism>
<sequence length="173" mass="18799">MEFMSILPIAWVFLSLGDVLPVAAAPEDVSFKSPLCPGPETNQNLIDKFEGCPCREEGQGSEQDIKCLTVQPGYDGELTAKYGKCKGKICVLPDIPLGCKGVISGPKDEKLVPQIGCAYTCFNQTTNRKEFNYIEVGTPCQHALHNGSFELKTCQRYGNATLCQDEVGDVPSC</sequence>
<dbReference type="EMBL" id="GBBK01004789">
    <property type="protein sequence ID" value="JAC19693.1"/>
    <property type="molecule type" value="mRNA"/>
</dbReference>
<reference evidence="2" key="1">
    <citation type="submission" date="2014-03" db="EMBL/GenBank/DDBJ databases">
        <title>The sialotranscriptome of Amblyomma triste, Amblyomma parvum and Amblyomma cajennense ticks, uncovered by 454-based RNA-seq.</title>
        <authorList>
            <person name="Garcia G.R."/>
            <person name="Gardinassi L.G."/>
            <person name="Ribeiro J.M."/>
            <person name="Anatriello E."/>
            <person name="Ferreira B.R."/>
            <person name="Moreira H.N."/>
            <person name="Mafra C."/>
            <person name="Olegario M.M."/>
            <person name="Szabo P.J."/>
            <person name="Miranda-Santos I.K."/>
            <person name="Maruyama S.R."/>
        </authorList>
    </citation>
    <scope>NUCLEOTIDE SEQUENCE</scope>
    <source>
        <strain evidence="2">Uberlandia</strain>
        <tissue evidence="2">Salivary glands</tissue>
    </source>
</reference>
<name>A0A023FG33_AMBCJ</name>
<proteinExistence type="evidence at transcript level"/>
<evidence type="ECO:0000313" key="2">
    <source>
        <dbReference type="EMBL" id="JAC19693.1"/>
    </source>
</evidence>